<evidence type="ECO:0000313" key="3">
    <source>
        <dbReference type="Proteomes" id="UP000029665"/>
    </source>
</evidence>
<protein>
    <submittedName>
        <fullName evidence="2">Uncharacterized protein</fullName>
    </submittedName>
</protein>
<feature type="region of interest" description="Disordered" evidence="1">
    <location>
        <begin position="194"/>
        <end position="239"/>
    </location>
</feature>
<dbReference type="HOGENOM" id="CLU_615543_0_0_1"/>
<organism evidence="2 3">
    <name type="scientific">Pycnoporus cinnabarinus</name>
    <name type="common">Cinnabar-red polypore</name>
    <name type="synonym">Trametes cinnabarina</name>
    <dbReference type="NCBI Taxonomy" id="5643"/>
    <lineage>
        <taxon>Eukaryota</taxon>
        <taxon>Fungi</taxon>
        <taxon>Dikarya</taxon>
        <taxon>Basidiomycota</taxon>
        <taxon>Agaricomycotina</taxon>
        <taxon>Agaricomycetes</taxon>
        <taxon>Polyporales</taxon>
        <taxon>Polyporaceae</taxon>
        <taxon>Trametes</taxon>
    </lineage>
</organism>
<keyword evidence="3" id="KW-1185">Reference proteome</keyword>
<dbReference type="AlphaFoldDB" id="A0A060SUA9"/>
<feature type="region of interest" description="Disordered" evidence="1">
    <location>
        <begin position="61"/>
        <end position="179"/>
    </location>
</feature>
<comment type="caution">
    <text evidence="2">The sequence shown here is derived from an EMBL/GenBank/DDBJ whole genome shotgun (WGS) entry which is preliminary data.</text>
</comment>
<sequence length="414" mass="44487">MTRPPSRSERLLRDTLRRAEEQERMQNPVPAPSFTFGPSPSNMNVPPSVAQMFAACRLPAAAQDGRRHRRNTSSSVQSESSCDYFDGEALEEESPAEEDDGGWMWRPNPSAHARKSENVPYATPASPSPARAQLQRAAKSSPSVPRRHSHSQSVSHVAAHPPSRSSGEGERLACSCHQPGAPLTPHEAVLRSRLEDVLKNAKSGGSRTRSTERRDLEHGLSSGSGNSMASSRNLSGEGDFFFGAARDVSSLTVVFSSSSIADRYGSSPQPSLTSLSSNDAKAMPSTKPRASMPSSPRRTHASLHMPSPPSASRHYQRQPSSPASPKDGVSPLTPPPSPPFNVRQAAAQIKGMDGYISFANIEGLGMPEGSDEESEEDAKSRSRWFQWLHLTSGKGVPAGDRSRGRSESASSASR</sequence>
<gene>
    <name evidence="2" type="ORF">BN946_scf184696.g5</name>
</gene>
<feature type="compositionally biased region" description="Low complexity" evidence="1">
    <location>
        <begin position="151"/>
        <end position="161"/>
    </location>
</feature>
<feature type="compositionally biased region" description="Polar residues" evidence="1">
    <location>
        <begin position="72"/>
        <end position="81"/>
    </location>
</feature>
<dbReference type="EMBL" id="CCBP010000333">
    <property type="protein sequence ID" value="CDO76053.1"/>
    <property type="molecule type" value="Genomic_DNA"/>
</dbReference>
<accession>A0A060SUA9</accession>
<feature type="region of interest" description="Disordered" evidence="1">
    <location>
        <begin position="362"/>
        <end position="381"/>
    </location>
</feature>
<feature type="compositionally biased region" description="Basic and acidic residues" evidence="1">
    <location>
        <begin position="209"/>
        <end position="218"/>
    </location>
</feature>
<dbReference type="OrthoDB" id="3067719at2759"/>
<feature type="region of interest" description="Disordered" evidence="1">
    <location>
        <begin position="260"/>
        <end position="346"/>
    </location>
</feature>
<evidence type="ECO:0000313" key="2">
    <source>
        <dbReference type="EMBL" id="CDO76053.1"/>
    </source>
</evidence>
<feature type="region of interest" description="Disordered" evidence="1">
    <location>
        <begin position="1"/>
        <end position="45"/>
    </location>
</feature>
<evidence type="ECO:0000256" key="1">
    <source>
        <dbReference type="SAM" id="MobiDB-lite"/>
    </source>
</evidence>
<dbReference type="OMA" id="CHTTLAR"/>
<feature type="compositionally biased region" description="Low complexity" evidence="1">
    <location>
        <begin position="266"/>
        <end position="277"/>
    </location>
</feature>
<dbReference type="STRING" id="5643.A0A060SUA9"/>
<feature type="region of interest" description="Disordered" evidence="1">
    <location>
        <begin position="391"/>
        <end position="414"/>
    </location>
</feature>
<name>A0A060SUA9_PYCCI</name>
<proteinExistence type="predicted"/>
<dbReference type="Proteomes" id="UP000029665">
    <property type="component" value="Unassembled WGS sequence"/>
</dbReference>
<feature type="compositionally biased region" description="Acidic residues" evidence="1">
    <location>
        <begin position="85"/>
        <end position="101"/>
    </location>
</feature>
<reference evidence="2" key="1">
    <citation type="submission" date="2014-01" db="EMBL/GenBank/DDBJ databases">
        <title>The genome of the white-rot fungus Pycnoporus cinnabarinus: a basidiomycete model with a versatile arsenal for lignocellulosic biomass breakdown.</title>
        <authorList>
            <person name="Levasseur A."/>
            <person name="Lomascolo A."/>
            <person name="Ruiz-Duenas F.J."/>
            <person name="Uzan E."/>
            <person name="Piumi F."/>
            <person name="Kues U."/>
            <person name="Ram A.F.J."/>
            <person name="Murat C."/>
            <person name="Haon M."/>
            <person name="Benoit I."/>
            <person name="Arfi Y."/>
            <person name="Chevret D."/>
            <person name="Drula E."/>
            <person name="Kwon M.J."/>
            <person name="Gouret P."/>
            <person name="Lesage-Meessen L."/>
            <person name="Lombard V."/>
            <person name="Mariette J."/>
            <person name="Noirot C."/>
            <person name="Park J."/>
            <person name="Patyshakuliyeva A."/>
            <person name="Wieneger R.A.B."/>
            <person name="Wosten H.A.B."/>
            <person name="Martin F."/>
            <person name="Coutinho P.M."/>
            <person name="de Vries R."/>
            <person name="Martinez A.T."/>
            <person name="Klopp C."/>
            <person name="Pontarotti P."/>
            <person name="Henrissat B."/>
            <person name="Record E."/>
        </authorList>
    </citation>
    <scope>NUCLEOTIDE SEQUENCE [LARGE SCALE GENOMIC DNA]</scope>
    <source>
        <strain evidence="2">BRFM137</strain>
    </source>
</reference>
<feature type="compositionally biased region" description="Low complexity" evidence="1">
    <location>
        <begin position="219"/>
        <end position="231"/>
    </location>
</feature>
<feature type="compositionally biased region" description="Basic and acidic residues" evidence="1">
    <location>
        <begin position="1"/>
        <end position="24"/>
    </location>
</feature>